<keyword evidence="7" id="KW-1185">Reference proteome</keyword>
<dbReference type="EMBL" id="CAJJDM010000156">
    <property type="protein sequence ID" value="CAD8112408.1"/>
    <property type="molecule type" value="Genomic_DNA"/>
</dbReference>
<dbReference type="OMA" id="NQHHIAY"/>
<sequence>MQKQCYCEQHNILDSFICYVCHKNHHWQCYDYQITDKQPQQLRCLQCSLTANNPLMQFETFIKLNNKFNVAIIKKPTQLLEKVFSFEVNQYYEELKKKSIILAIFCTKTKEPKKLYEWPSKNVYVELNNQHHIAYHLNDYGYIPSTCLQWGVNTLKVKIGEDVECNSLLGIVLVKSIKISELKSKLLDVGREKIIDSIITQQKQQYQDKIKSLSLIDDTLQDTLFSVKLIDGITMQQLEIPVRGKQCQHFDCFELNAYLTINEKPNENRWKCPICNQLVPYDQLQVDYVLVDILHEIKCDHPKIFHKLQRVQLNQYLEYKIDEKYIEEEVQIKRYLMNTQALSQTVKINNVILEKAADSVVKFIQEFQRKDNYSSSLITFKSARKLLQKFHKKELFKNLENNQIQLSKFFIDMFDLSNYYKTFIFEEQIELQYYESLQDFELICKTIYQQTVSGLFIYFIKLFHPTVQRMTQSMAILCTQLNVKPALIHSKKMLELILATTYDKQQKTSLGYNFKQICCMSKMKRDEYYNNVLYLSQMLSFVFYNTETSSFFIVRNCINLSNIFDLFYFQDKGKEDNQMDDYQLTIKLIKEVYSLKIIKENPNILDILRLILYLLNKRDRKFENILDSFKEYNLGDVKNKFKNMEFNGEYYYL</sequence>
<dbReference type="PANTHER" id="PTHR10782:SF4">
    <property type="entry name" value="TONALLI, ISOFORM E"/>
    <property type="match status" value="1"/>
</dbReference>
<organism evidence="6 7">
    <name type="scientific">Paramecium primaurelia</name>
    <dbReference type="NCBI Taxonomy" id="5886"/>
    <lineage>
        <taxon>Eukaryota</taxon>
        <taxon>Sar</taxon>
        <taxon>Alveolata</taxon>
        <taxon>Ciliophora</taxon>
        <taxon>Intramacronucleata</taxon>
        <taxon>Oligohymenophorea</taxon>
        <taxon>Peniculida</taxon>
        <taxon>Parameciidae</taxon>
        <taxon>Paramecium</taxon>
    </lineage>
</organism>
<gene>
    <name evidence="6" type="ORF">PPRIM_AZ9-3.1.T1510060</name>
</gene>
<protein>
    <recommendedName>
        <fullName evidence="5">SP-RING-type domain-containing protein</fullName>
    </recommendedName>
</protein>
<dbReference type="PANTHER" id="PTHR10782">
    <property type="entry name" value="ZINC FINGER MIZ DOMAIN-CONTAINING PROTEIN"/>
    <property type="match status" value="1"/>
</dbReference>
<evidence type="ECO:0000313" key="7">
    <source>
        <dbReference type="Proteomes" id="UP000688137"/>
    </source>
</evidence>
<evidence type="ECO:0000256" key="4">
    <source>
        <dbReference type="PROSITE-ProRule" id="PRU00452"/>
    </source>
</evidence>
<reference evidence="6" key="1">
    <citation type="submission" date="2021-01" db="EMBL/GenBank/DDBJ databases">
        <authorList>
            <consortium name="Genoscope - CEA"/>
            <person name="William W."/>
        </authorList>
    </citation>
    <scope>NUCLEOTIDE SEQUENCE</scope>
</reference>
<dbReference type="GO" id="GO:0061665">
    <property type="term" value="F:SUMO ligase activity"/>
    <property type="evidence" value="ECO:0007669"/>
    <property type="project" value="TreeGrafter"/>
</dbReference>
<evidence type="ECO:0000256" key="1">
    <source>
        <dbReference type="ARBA" id="ARBA00022723"/>
    </source>
</evidence>
<dbReference type="GO" id="GO:0008270">
    <property type="term" value="F:zinc ion binding"/>
    <property type="evidence" value="ECO:0007669"/>
    <property type="project" value="UniProtKB-KW"/>
</dbReference>
<dbReference type="Proteomes" id="UP000688137">
    <property type="component" value="Unassembled WGS sequence"/>
</dbReference>
<evidence type="ECO:0000313" key="6">
    <source>
        <dbReference type="EMBL" id="CAD8112408.1"/>
    </source>
</evidence>
<feature type="domain" description="SP-RING-type" evidence="5">
    <location>
        <begin position="216"/>
        <end position="303"/>
    </location>
</feature>
<dbReference type="GO" id="GO:0000785">
    <property type="term" value="C:chromatin"/>
    <property type="evidence" value="ECO:0007669"/>
    <property type="project" value="TreeGrafter"/>
</dbReference>
<evidence type="ECO:0000259" key="5">
    <source>
        <dbReference type="PROSITE" id="PS51044"/>
    </source>
</evidence>
<name>A0A8S1QA36_PARPR</name>
<dbReference type="Pfam" id="PF02891">
    <property type="entry name" value="zf-MIZ"/>
    <property type="match status" value="1"/>
</dbReference>
<dbReference type="InterPro" id="IPR004181">
    <property type="entry name" value="Znf_MIZ"/>
</dbReference>
<evidence type="ECO:0000256" key="2">
    <source>
        <dbReference type="ARBA" id="ARBA00022771"/>
    </source>
</evidence>
<dbReference type="GO" id="GO:0016925">
    <property type="term" value="P:protein sumoylation"/>
    <property type="evidence" value="ECO:0007669"/>
    <property type="project" value="TreeGrafter"/>
</dbReference>
<dbReference type="PROSITE" id="PS51044">
    <property type="entry name" value="ZF_SP_RING"/>
    <property type="match status" value="1"/>
</dbReference>
<dbReference type="AlphaFoldDB" id="A0A8S1QA36"/>
<keyword evidence="1" id="KW-0479">Metal-binding</keyword>
<keyword evidence="3" id="KW-0862">Zinc</keyword>
<dbReference type="CDD" id="cd16650">
    <property type="entry name" value="SP-RING_PIAS-like"/>
    <property type="match status" value="1"/>
</dbReference>
<proteinExistence type="predicted"/>
<accession>A0A8S1QA36</accession>
<keyword evidence="2 4" id="KW-0863">Zinc-finger</keyword>
<comment type="caution">
    <text evidence="6">The sequence shown here is derived from an EMBL/GenBank/DDBJ whole genome shotgun (WGS) entry which is preliminary data.</text>
</comment>
<evidence type="ECO:0000256" key="3">
    <source>
        <dbReference type="ARBA" id="ARBA00022833"/>
    </source>
</evidence>